<dbReference type="GO" id="GO:0004821">
    <property type="term" value="F:histidine-tRNA ligase activity"/>
    <property type="evidence" value="ECO:0007669"/>
    <property type="project" value="UniProtKB-UniRule"/>
</dbReference>
<feature type="domain" description="Aminoacyl-transfer RNA synthetases class-II family profile" evidence="7">
    <location>
        <begin position="1"/>
        <end position="406"/>
    </location>
</feature>
<evidence type="ECO:0000256" key="3">
    <source>
        <dbReference type="ARBA" id="ARBA00023146"/>
    </source>
</evidence>
<evidence type="ECO:0000256" key="2">
    <source>
        <dbReference type="ARBA" id="ARBA00022741"/>
    </source>
</evidence>
<feature type="binding site" evidence="6">
    <location>
        <position position="256"/>
    </location>
    <ligand>
        <name>L-histidine</name>
        <dbReference type="ChEBI" id="CHEBI:57595"/>
    </ligand>
</feature>
<comment type="similarity">
    <text evidence="1 5">Belongs to the class-II aminoacyl-tRNA synthetase family.</text>
</comment>
<name>A0A1F6CWJ7_9BACT</name>
<dbReference type="PANTHER" id="PTHR43707">
    <property type="entry name" value="HISTIDYL-TRNA SYNTHETASE"/>
    <property type="match status" value="1"/>
</dbReference>
<keyword evidence="3 5" id="KW-0030">Aminoacyl-tRNA synthetase</keyword>
<dbReference type="Pfam" id="PF13393">
    <property type="entry name" value="tRNA-synt_His"/>
    <property type="match status" value="1"/>
</dbReference>
<dbReference type="EC" id="6.1.1.21" evidence="5"/>
<keyword evidence="5" id="KW-0067">ATP-binding</keyword>
<keyword evidence="5" id="KW-0963">Cytoplasm</keyword>
<dbReference type="PROSITE" id="PS50862">
    <property type="entry name" value="AA_TRNA_LIGASE_II"/>
    <property type="match status" value="1"/>
</dbReference>
<feature type="binding site" evidence="6">
    <location>
        <begin position="260"/>
        <end position="261"/>
    </location>
    <ligand>
        <name>L-histidine</name>
        <dbReference type="ChEBI" id="CHEBI:57595"/>
    </ligand>
</feature>
<dbReference type="Gene3D" id="3.40.50.800">
    <property type="entry name" value="Anticodon-binding domain"/>
    <property type="match status" value="1"/>
</dbReference>
<proteinExistence type="inferred from homology"/>
<dbReference type="GO" id="GO:0006427">
    <property type="term" value="P:histidyl-tRNA aminoacylation"/>
    <property type="evidence" value="ECO:0007669"/>
    <property type="project" value="UniProtKB-UniRule"/>
</dbReference>
<dbReference type="GO" id="GO:0005737">
    <property type="term" value="C:cytoplasm"/>
    <property type="evidence" value="ECO:0007669"/>
    <property type="project" value="UniProtKB-SubCell"/>
</dbReference>
<gene>
    <name evidence="5" type="primary">hisS</name>
    <name evidence="8" type="ORF">A2851_03765</name>
</gene>
<dbReference type="InterPro" id="IPR006195">
    <property type="entry name" value="aa-tRNA-synth_II"/>
</dbReference>
<feature type="binding site" evidence="6">
    <location>
        <position position="133"/>
    </location>
    <ligand>
        <name>L-histidine</name>
        <dbReference type="ChEBI" id="CHEBI:57595"/>
    </ligand>
</feature>
<dbReference type="InterPro" id="IPR036621">
    <property type="entry name" value="Anticodon-bd_dom_sf"/>
</dbReference>
<dbReference type="InterPro" id="IPR045864">
    <property type="entry name" value="aa-tRNA-synth_II/BPL/LPL"/>
</dbReference>
<feature type="binding site" evidence="6">
    <location>
        <position position="129"/>
    </location>
    <ligand>
        <name>L-histidine</name>
        <dbReference type="ChEBI" id="CHEBI:57595"/>
    </ligand>
</feature>
<dbReference type="STRING" id="1798480.A2851_03765"/>
<protein>
    <recommendedName>
        <fullName evidence="5">Histidine--tRNA ligase</fullName>
        <ecNumber evidence="5">6.1.1.21</ecNumber>
    </recommendedName>
    <alternativeName>
        <fullName evidence="5">Histidyl-tRNA synthetase</fullName>
        <shortName evidence="5">HisRS</shortName>
    </alternativeName>
</protein>
<dbReference type="NCBIfam" id="TIGR00442">
    <property type="entry name" value="hisS"/>
    <property type="match status" value="1"/>
</dbReference>
<dbReference type="Pfam" id="PF03129">
    <property type="entry name" value="HGTP_anticodon"/>
    <property type="match status" value="1"/>
</dbReference>
<comment type="catalytic activity">
    <reaction evidence="4 5">
        <text>tRNA(His) + L-histidine + ATP = L-histidyl-tRNA(His) + AMP + diphosphate + H(+)</text>
        <dbReference type="Rhea" id="RHEA:17313"/>
        <dbReference type="Rhea" id="RHEA-COMP:9665"/>
        <dbReference type="Rhea" id="RHEA-COMP:9689"/>
        <dbReference type="ChEBI" id="CHEBI:15378"/>
        <dbReference type="ChEBI" id="CHEBI:30616"/>
        <dbReference type="ChEBI" id="CHEBI:33019"/>
        <dbReference type="ChEBI" id="CHEBI:57595"/>
        <dbReference type="ChEBI" id="CHEBI:78442"/>
        <dbReference type="ChEBI" id="CHEBI:78527"/>
        <dbReference type="ChEBI" id="CHEBI:456215"/>
        <dbReference type="EC" id="6.1.1.21"/>
    </reaction>
</comment>
<dbReference type="InterPro" id="IPR041715">
    <property type="entry name" value="HisRS-like_core"/>
</dbReference>
<dbReference type="InterPro" id="IPR004516">
    <property type="entry name" value="HisRS/HisZ"/>
</dbReference>
<keyword evidence="5" id="KW-0648">Protein biosynthesis</keyword>
<dbReference type="CDD" id="cd00773">
    <property type="entry name" value="HisRS-like_core"/>
    <property type="match status" value="1"/>
</dbReference>
<dbReference type="Proteomes" id="UP000176863">
    <property type="component" value="Unassembled WGS sequence"/>
</dbReference>
<evidence type="ECO:0000256" key="1">
    <source>
        <dbReference type="ARBA" id="ARBA00008226"/>
    </source>
</evidence>
<comment type="caution">
    <text evidence="8">The sequence shown here is derived from an EMBL/GenBank/DDBJ whole genome shotgun (WGS) entry which is preliminary data.</text>
</comment>
<evidence type="ECO:0000313" key="8">
    <source>
        <dbReference type="EMBL" id="OGG53534.1"/>
    </source>
</evidence>
<accession>A0A1F6CWJ7</accession>
<evidence type="ECO:0000259" key="7">
    <source>
        <dbReference type="PROSITE" id="PS50862"/>
    </source>
</evidence>
<dbReference type="SUPFAM" id="SSF55681">
    <property type="entry name" value="Class II aaRS and biotin synthetases"/>
    <property type="match status" value="1"/>
</dbReference>
<evidence type="ECO:0000313" key="9">
    <source>
        <dbReference type="Proteomes" id="UP000176863"/>
    </source>
</evidence>
<dbReference type="PANTHER" id="PTHR43707:SF1">
    <property type="entry name" value="HISTIDINE--TRNA LIGASE, MITOCHONDRIAL-RELATED"/>
    <property type="match status" value="1"/>
</dbReference>
<dbReference type="GO" id="GO:0005524">
    <property type="term" value="F:ATP binding"/>
    <property type="evidence" value="ECO:0007669"/>
    <property type="project" value="UniProtKB-UniRule"/>
</dbReference>
<feature type="binding site" evidence="6">
    <location>
        <position position="115"/>
    </location>
    <ligand>
        <name>L-histidine</name>
        <dbReference type="ChEBI" id="CHEBI:57595"/>
    </ligand>
</feature>
<feature type="binding site" evidence="6">
    <location>
        <begin position="85"/>
        <end position="87"/>
    </location>
    <ligand>
        <name>L-histidine</name>
        <dbReference type="ChEBI" id="CHEBI:57595"/>
    </ligand>
</feature>
<comment type="subcellular location">
    <subcellularLocation>
        <location evidence="5">Cytoplasm</location>
    </subcellularLocation>
</comment>
<dbReference type="InterPro" id="IPR015807">
    <property type="entry name" value="His-tRNA-ligase"/>
</dbReference>
<dbReference type="PIRSF" id="PIRSF001549">
    <property type="entry name" value="His-tRNA_synth"/>
    <property type="match status" value="1"/>
</dbReference>
<keyword evidence="2 5" id="KW-0547">Nucleotide-binding</keyword>
<evidence type="ECO:0000256" key="6">
    <source>
        <dbReference type="PIRSR" id="PIRSR001549-1"/>
    </source>
</evidence>
<dbReference type="Gene3D" id="3.30.930.10">
    <property type="entry name" value="Bira Bifunctional Protein, Domain 2"/>
    <property type="match status" value="1"/>
</dbReference>
<dbReference type="EMBL" id="MFKT01000010">
    <property type="protein sequence ID" value="OGG53534.1"/>
    <property type="molecule type" value="Genomic_DNA"/>
</dbReference>
<dbReference type="InterPro" id="IPR004154">
    <property type="entry name" value="Anticodon-bd"/>
</dbReference>
<dbReference type="SUPFAM" id="SSF52954">
    <property type="entry name" value="Class II aaRS ABD-related"/>
    <property type="match status" value="1"/>
</dbReference>
<reference evidence="8 9" key="1">
    <citation type="journal article" date="2016" name="Nat. Commun.">
        <title>Thousands of microbial genomes shed light on interconnected biogeochemical processes in an aquifer system.</title>
        <authorList>
            <person name="Anantharaman K."/>
            <person name="Brown C.T."/>
            <person name="Hug L.A."/>
            <person name="Sharon I."/>
            <person name="Castelle C.J."/>
            <person name="Probst A.J."/>
            <person name="Thomas B.C."/>
            <person name="Singh A."/>
            <person name="Wilkins M.J."/>
            <person name="Karaoz U."/>
            <person name="Brodie E.L."/>
            <person name="Williams K.H."/>
            <person name="Hubbard S.S."/>
            <person name="Banfield J.F."/>
        </authorList>
    </citation>
    <scope>NUCLEOTIDE SEQUENCE [LARGE SCALE GENOMIC DNA]</scope>
</reference>
<organism evidence="8 9">
    <name type="scientific">Candidatus Kaiserbacteria bacterium RIFCSPHIGHO2_01_FULL_53_29</name>
    <dbReference type="NCBI Taxonomy" id="1798480"/>
    <lineage>
        <taxon>Bacteria</taxon>
        <taxon>Candidatus Kaiseribacteriota</taxon>
    </lineage>
</organism>
<evidence type="ECO:0000256" key="4">
    <source>
        <dbReference type="ARBA" id="ARBA00047639"/>
    </source>
</evidence>
<evidence type="ECO:0000256" key="5">
    <source>
        <dbReference type="HAMAP-Rule" id="MF_00127"/>
    </source>
</evidence>
<dbReference type="HAMAP" id="MF_00127">
    <property type="entry name" value="His_tRNA_synth"/>
    <property type="match status" value="1"/>
</dbReference>
<dbReference type="AlphaFoldDB" id="A0A1F6CWJ7"/>
<keyword evidence="5 8" id="KW-0436">Ligase</keyword>
<comment type="subunit">
    <text evidence="5">Homodimer.</text>
</comment>
<sequence>MSKREKLSTESYKGVRDFYPEDQFIQRYIFEHMERVCELFGYEEYSASILEPAELYRSKTSEEIVNEQTYTFTDRGNREVTLRPEMTPTFARMVAARAREIPLPARWYSIPNVFRYERPQHGRLREHWQLNADIVGVEGVEADAEVIAVAHGIMRSLGADERNFEIRVSDRRILDSVYDSIEIAEEMRAEITRLLDRRAKIEDFPGRLSALIERVKTDALLDQLERTTSTKYLEELRQTLEHMGVRNMIVDTKITRGFDYYTGMVFEVYDTDENNRRSMFGGGRYDNLLSMFGGDSIPAVGFGMGDVTARNFLETHNLMPTYAPATELMICVVEPLAGSHAVQLAQGLRREDVTVAVNFSGKRIGDQIRNADKMKIPFLIAVGAKERDSGRYTIKNLASGAEMTLPADKIAEHLFSSLG</sequence>